<dbReference type="AlphaFoldDB" id="A0A075GE11"/>
<dbReference type="Gene3D" id="3.60.15.10">
    <property type="entry name" value="Ribonuclease Z/Hydroxyacylglutathione hydrolase-like"/>
    <property type="match status" value="1"/>
</dbReference>
<dbReference type="EMBL" id="KF900621">
    <property type="protein sequence ID" value="AIF01470.1"/>
    <property type="molecule type" value="Genomic_DNA"/>
</dbReference>
<proteinExistence type="predicted"/>
<name>A0A075GE11_9EURY</name>
<dbReference type="InterPro" id="IPR001279">
    <property type="entry name" value="Metallo-B-lactamas"/>
</dbReference>
<dbReference type="GO" id="GO:0004521">
    <property type="term" value="F:RNA endonuclease activity"/>
    <property type="evidence" value="ECO:0007669"/>
    <property type="project" value="TreeGrafter"/>
</dbReference>
<reference evidence="4" key="1">
    <citation type="journal article" date="2014" name="Genome Biol. Evol.">
        <title>Pangenome evidence for extensive interdomain horizontal transfer affecting lineage core and shell genes in uncultured planktonic thaumarchaeota and euryarchaeota.</title>
        <authorList>
            <person name="Deschamps P."/>
            <person name="Zivanovic Y."/>
            <person name="Moreira D."/>
            <person name="Rodriguez-Valera F."/>
            <person name="Lopez-Garcia P."/>
        </authorList>
    </citation>
    <scope>NUCLEOTIDE SEQUENCE</scope>
</reference>
<dbReference type="PANTHER" id="PTHR11203:SF52">
    <property type="entry name" value="MRNA 3-END PROCESSING FACTOR"/>
    <property type="match status" value="1"/>
</dbReference>
<organism evidence="4">
    <name type="scientific">uncultured marine group II/III euryarchaeote KM3_148_H03</name>
    <dbReference type="NCBI Taxonomy" id="1457883"/>
    <lineage>
        <taxon>Archaea</taxon>
        <taxon>Methanobacteriati</taxon>
        <taxon>Methanobacteriota</taxon>
        <taxon>environmental samples</taxon>
    </lineage>
</organism>
<feature type="domain" description="Metallo-beta-lactamase" evidence="2">
    <location>
        <begin position="15"/>
        <end position="212"/>
    </location>
</feature>
<evidence type="ECO:0000259" key="3">
    <source>
        <dbReference type="SMART" id="SM01027"/>
    </source>
</evidence>
<dbReference type="SMART" id="SM00849">
    <property type="entry name" value="Lactamase_B"/>
    <property type="match status" value="1"/>
</dbReference>
<protein>
    <submittedName>
        <fullName evidence="4">RNA-metabolising metallo-beta-lactamase family protein</fullName>
    </submittedName>
</protein>
<evidence type="ECO:0000256" key="1">
    <source>
        <dbReference type="ARBA" id="ARBA00022801"/>
    </source>
</evidence>
<accession>A0A075GE11</accession>
<dbReference type="SUPFAM" id="SSF56281">
    <property type="entry name" value="Metallo-hydrolase/oxidoreductase"/>
    <property type="match status" value="1"/>
</dbReference>
<dbReference type="GO" id="GO:0016787">
    <property type="term" value="F:hydrolase activity"/>
    <property type="evidence" value="ECO:0007669"/>
    <property type="project" value="UniProtKB-KW"/>
</dbReference>
<dbReference type="SMART" id="SM01027">
    <property type="entry name" value="Beta-Casp"/>
    <property type="match status" value="1"/>
</dbReference>
<sequence length="414" mass="45318">MEATLTFLGGASEVGRVGVLLEGDAGRLLLDYGIQPDDPPRFPAPAPDIDALLLTHAHLDHCGLAPEVANRGTPIVSTPATRDLAVRMAEDTLRVSESEGYPAPFPKVAIGELLRQHRPLVPGRSAFHGGFEFNIRNAGHIPGAGMFHFPELDFLFTGDIHTVDTGLTRAAQPLKCRTLAIESTYSGREHPEREEVVDDLLSAIDAIVSRGGRVILPAFGLGRSQELLMLLAGQGYEVWLDGMGRDIARILQKHPGALRNVGGLNHALKQTRFVRHWRMRQQALRGDVIVTTAGMLSGGPVMHYMQELRHDEKSALFLTGFQVPGTNGHQLLETGRMRMERDQESPAFRVDCEVAQFSLSGHAGHAQLLEFIRACDPERVILYHGDDRQPLADDLDCEVILPEEGVPIQLSSSS</sequence>
<evidence type="ECO:0000259" key="2">
    <source>
        <dbReference type="SMART" id="SM00849"/>
    </source>
</evidence>
<dbReference type="Pfam" id="PF10996">
    <property type="entry name" value="Beta-Casp"/>
    <property type="match status" value="1"/>
</dbReference>
<dbReference type="InterPro" id="IPR011108">
    <property type="entry name" value="RMMBL"/>
</dbReference>
<dbReference type="Pfam" id="PF00753">
    <property type="entry name" value="Lactamase_B"/>
    <property type="match status" value="1"/>
</dbReference>
<feature type="domain" description="Beta-Casp" evidence="3">
    <location>
        <begin position="224"/>
        <end position="331"/>
    </location>
</feature>
<dbReference type="InterPro" id="IPR050698">
    <property type="entry name" value="MBL"/>
</dbReference>
<dbReference type="Gene3D" id="3.40.50.10890">
    <property type="match status" value="1"/>
</dbReference>
<dbReference type="InterPro" id="IPR036866">
    <property type="entry name" value="RibonucZ/Hydroxyglut_hydro"/>
</dbReference>
<dbReference type="Pfam" id="PF07521">
    <property type="entry name" value="RMMBL"/>
    <property type="match status" value="1"/>
</dbReference>
<keyword evidence="1" id="KW-0378">Hydrolase</keyword>
<dbReference type="PANTHER" id="PTHR11203">
    <property type="entry name" value="CLEAVAGE AND POLYADENYLATION SPECIFICITY FACTOR FAMILY MEMBER"/>
    <property type="match status" value="1"/>
</dbReference>
<dbReference type="InterPro" id="IPR022712">
    <property type="entry name" value="Beta_Casp"/>
</dbReference>
<evidence type="ECO:0000313" key="4">
    <source>
        <dbReference type="EMBL" id="AIF01470.1"/>
    </source>
</evidence>